<evidence type="ECO:0000313" key="4">
    <source>
        <dbReference type="Proteomes" id="UP000591131"/>
    </source>
</evidence>
<dbReference type="InterPro" id="IPR003347">
    <property type="entry name" value="JmjC_dom"/>
</dbReference>
<proteinExistence type="predicted"/>
<accession>A0A7J6MZM2</accession>
<dbReference type="PROSITE" id="PS51184">
    <property type="entry name" value="JMJC"/>
    <property type="match status" value="1"/>
</dbReference>
<dbReference type="EMBL" id="JAAPAO010000025">
    <property type="protein sequence ID" value="KAF4676916.1"/>
    <property type="molecule type" value="Genomic_DNA"/>
</dbReference>
<dbReference type="Pfam" id="PF13621">
    <property type="entry name" value="Cupin_8"/>
    <property type="match status" value="1"/>
</dbReference>
<gene>
    <name evidence="3" type="ORF">FOL47_004395</name>
</gene>
<feature type="region of interest" description="Disordered" evidence="1">
    <location>
        <begin position="404"/>
        <end position="429"/>
    </location>
</feature>
<dbReference type="Gene3D" id="2.60.120.650">
    <property type="entry name" value="Cupin"/>
    <property type="match status" value="1"/>
</dbReference>
<dbReference type="SUPFAM" id="SSF51197">
    <property type="entry name" value="Clavaminate synthase-like"/>
    <property type="match status" value="1"/>
</dbReference>
<feature type="domain" description="JmjC" evidence="2">
    <location>
        <begin position="225"/>
        <end position="383"/>
    </location>
</feature>
<dbReference type="OrthoDB" id="415358at2759"/>
<sequence>MYTPALDQPALQPFIKARPAGIFHEEAIGWGIRARLIGEHVDIILGRYALGDPRPKLIEWDDEDPRETLSEKEFSEKCRLLPVVTVEVRTCWFLEGKANVRCMKIVAYFDAFQMPNWLCHFDHFTSHFPHILELHTDTLRARLESGSSASLSTVTSKGVGGGPLGSVILTLDEVQEREMPGYVELGGGGGKRVAQGPIKDVLGAAPSHKKTVVYGQCAYERDTVETVANIYPFEICPLHESGQGPSLLVGEAGSYSVIHIDREDNGFATLYCIEGKKTVITFSNDERSKMETFINKAQTGSSRRGIPLTNGQDMVLDTTYFTNWKTMKGLPATFKLMTLHPGDMVIIPPGYWHQIVNDEFSVAMVDVWDRGISHFHDRDNHLFMVQFSDILEGRPSNECTLLTPKEAKGTVAPPEESSPPPKRARRIRR</sequence>
<evidence type="ECO:0000313" key="3">
    <source>
        <dbReference type="EMBL" id="KAF4676916.1"/>
    </source>
</evidence>
<comment type="caution">
    <text evidence="3">The sequence shown here is derived from an EMBL/GenBank/DDBJ whole genome shotgun (WGS) entry which is preliminary data.</text>
</comment>
<dbReference type="AlphaFoldDB" id="A0A7J6MZM2"/>
<keyword evidence="4" id="KW-1185">Reference proteome</keyword>
<name>A0A7J6MZM2_PERCH</name>
<reference evidence="3 4" key="1">
    <citation type="submission" date="2020-04" db="EMBL/GenBank/DDBJ databases">
        <title>Perkinsus chesapeaki whole genome sequence.</title>
        <authorList>
            <person name="Bogema D.R."/>
        </authorList>
    </citation>
    <scope>NUCLEOTIDE SEQUENCE [LARGE SCALE GENOMIC DNA]</scope>
    <source>
        <strain evidence="3">ATCC PRA-425</strain>
    </source>
</reference>
<dbReference type="Proteomes" id="UP000591131">
    <property type="component" value="Unassembled WGS sequence"/>
</dbReference>
<evidence type="ECO:0000259" key="2">
    <source>
        <dbReference type="PROSITE" id="PS51184"/>
    </source>
</evidence>
<protein>
    <recommendedName>
        <fullName evidence="2">JmjC domain-containing protein</fullName>
    </recommendedName>
</protein>
<evidence type="ECO:0000256" key="1">
    <source>
        <dbReference type="SAM" id="MobiDB-lite"/>
    </source>
</evidence>
<dbReference type="InterPro" id="IPR041667">
    <property type="entry name" value="Cupin_8"/>
</dbReference>
<organism evidence="3 4">
    <name type="scientific">Perkinsus chesapeaki</name>
    <name type="common">Clam parasite</name>
    <name type="synonym">Perkinsus andrewsi</name>
    <dbReference type="NCBI Taxonomy" id="330153"/>
    <lineage>
        <taxon>Eukaryota</taxon>
        <taxon>Sar</taxon>
        <taxon>Alveolata</taxon>
        <taxon>Perkinsozoa</taxon>
        <taxon>Perkinsea</taxon>
        <taxon>Perkinsida</taxon>
        <taxon>Perkinsidae</taxon>
        <taxon>Perkinsus</taxon>
    </lineage>
</organism>